<reference evidence="1 2" key="1">
    <citation type="journal article" date="2022" name="DNA Res.">
        <title>Chromosomal-level genome assembly of the orchid tree Bauhinia variegata (Leguminosae; Cercidoideae) supports the allotetraploid origin hypothesis of Bauhinia.</title>
        <authorList>
            <person name="Zhong Y."/>
            <person name="Chen Y."/>
            <person name="Zheng D."/>
            <person name="Pang J."/>
            <person name="Liu Y."/>
            <person name="Luo S."/>
            <person name="Meng S."/>
            <person name="Qian L."/>
            <person name="Wei D."/>
            <person name="Dai S."/>
            <person name="Zhou R."/>
        </authorList>
    </citation>
    <scope>NUCLEOTIDE SEQUENCE [LARGE SCALE GENOMIC DNA]</scope>
    <source>
        <strain evidence="1">BV-YZ2020</strain>
    </source>
</reference>
<organism evidence="1 2">
    <name type="scientific">Bauhinia variegata</name>
    <name type="common">Purple orchid tree</name>
    <name type="synonym">Phanera variegata</name>
    <dbReference type="NCBI Taxonomy" id="167791"/>
    <lineage>
        <taxon>Eukaryota</taxon>
        <taxon>Viridiplantae</taxon>
        <taxon>Streptophyta</taxon>
        <taxon>Embryophyta</taxon>
        <taxon>Tracheophyta</taxon>
        <taxon>Spermatophyta</taxon>
        <taxon>Magnoliopsida</taxon>
        <taxon>eudicotyledons</taxon>
        <taxon>Gunneridae</taxon>
        <taxon>Pentapetalae</taxon>
        <taxon>rosids</taxon>
        <taxon>fabids</taxon>
        <taxon>Fabales</taxon>
        <taxon>Fabaceae</taxon>
        <taxon>Cercidoideae</taxon>
        <taxon>Cercideae</taxon>
        <taxon>Bauhiniinae</taxon>
        <taxon>Bauhinia</taxon>
    </lineage>
</organism>
<keyword evidence="2" id="KW-1185">Reference proteome</keyword>
<name>A0ACB9Q8Y5_BAUVA</name>
<dbReference type="Proteomes" id="UP000828941">
    <property type="component" value="Chromosome 1"/>
</dbReference>
<evidence type="ECO:0000313" key="2">
    <source>
        <dbReference type="Proteomes" id="UP000828941"/>
    </source>
</evidence>
<sequence>MIKVFCGKILEEKEIHVMDLGRLKQQKNEGVLAFIRCYKDKALLYKESLVDKDLVYGCIVGIKNET</sequence>
<proteinExistence type="predicted"/>
<gene>
    <name evidence="1" type="ORF">L6164_001120</name>
</gene>
<evidence type="ECO:0000313" key="1">
    <source>
        <dbReference type="EMBL" id="KAI4357153.1"/>
    </source>
</evidence>
<protein>
    <submittedName>
        <fullName evidence="1">Uncharacterized protein</fullName>
    </submittedName>
</protein>
<accession>A0ACB9Q8Y5</accession>
<comment type="caution">
    <text evidence="1">The sequence shown here is derived from an EMBL/GenBank/DDBJ whole genome shotgun (WGS) entry which is preliminary data.</text>
</comment>
<dbReference type="EMBL" id="CM039426">
    <property type="protein sequence ID" value="KAI4357153.1"/>
    <property type="molecule type" value="Genomic_DNA"/>
</dbReference>